<evidence type="ECO:0000259" key="5">
    <source>
        <dbReference type="Pfam" id="PF00501"/>
    </source>
</evidence>
<dbReference type="EMBL" id="JBANAX010000881">
    <property type="protein sequence ID" value="KAL1190091.1"/>
    <property type="molecule type" value="Genomic_DNA"/>
</dbReference>
<dbReference type="Pfam" id="PF00501">
    <property type="entry name" value="AMP-binding"/>
    <property type="match status" value="1"/>
</dbReference>
<dbReference type="PANTHER" id="PTHR43859">
    <property type="entry name" value="ACYL-ACTIVATING ENZYME"/>
    <property type="match status" value="1"/>
</dbReference>
<dbReference type="AlphaFoldDB" id="A0ABD0Z5W3"/>
<evidence type="ECO:0000256" key="1">
    <source>
        <dbReference type="ARBA" id="ARBA00006432"/>
    </source>
</evidence>
<evidence type="ECO:0000313" key="7">
    <source>
        <dbReference type="Proteomes" id="UP001558713"/>
    </source>
</evidence>
<comment type="caution">
    <text evidence="6">The sequence shown here is derived from an EMBL/GenBank/DDBJ whole genome shotgun (WGS) entry which is preliminary data.</text>
</comment>
<evidence type="ECO:0000256" key="3">
    <source>
        <dbReference type="ARBA" id="ARBA00022832"/>
    </source>
</evidence>
<dbReference type="InterPro" id="IPR042099">
    <property type="entry name" value="ANL_N_sf"/>
</dbReference>
<dbReference type="Proteomes" id="UP001558713">
    <property type="component" value="Unassembled WGS sequence"/>
</dbReference>
<dbReference type="GO" id="GO:0016874">
    <property type="term" value="F:ligase activity"/>
    <property type="evidence" value="ECO:0007669"/>
    <property type="project" value="UniProtKB-KW"/>
</dbReference>
<keyword evidence="4" id="KW-0443">Lipid metabolism</keyword>
<feature type="domain" description="AMP-dependent synthetase/ligase" evidence="5">
    <location>
        <begin position="21"/>
        <end position="142"/>
    </location>
</feature>
<organism evidence="6 7">
    <name type="scientific">Cardamine amara subsp. amara</name>
    <dbReference type="NCBI Taxonomy" id="228776"/>
    <lineage>
        <taxon>Eukaryota</taxon>
        <taxon>Viridiplantae</taxon>
        <taxon>Streptophyta</taxon>
        <taxon>Embryophyta</taxon>
        <taxon>Tracheophyta</taxon>
        <taxon>Spermatophyta</taxon>
        <taxon>Magnoliopsida</taxon>
        <taxon>eudicotyledons</taxon>
        <taxon>Gunneridae</taxon>
        <taxon>Pentapetalae</taxon>
        <taxon>rosids</taxon>
        <taxon>malvids</taxon>
        <taxon>Brassicales</taxon>
        <taxon>Brassicaceae</taxon>
        <taxon>Cardamineae</taxon>
        <taxon>Cardamine</taxon>
    </lineage>
</organism>
<keyword evidence="2" id="KW-0436">Ligase</keyword>
<proteinExistence type="inferred from homology"/>
<keyword evidence="3" id="KW-0276">Fatty acid metabolism</keyword>
<dbReference type="PANTHER" id="PTHR43859:SF4">
    <property type="entry name" value="BUTANOATE--COA LIGASE AAE1-RELATED"/>
    <property type="match status" value="1"/>
</dbReference>
<reference evidence="6 7" key="1">
    <citation type="submission" date="2024-04" db="EMBL/GenBank/DDBJ databases">
        <title>Genome assembly C_amara_ONT_v2.</title>
        <authorList>
            <person name="Yant L."/>
            <person name="Moore C."/>
            <person name="Slenker M."/>
        </authorList>
    </citation>
    <scope>NUCLEOTIDE SEQUENCE [LARGE SCALE GENOMIC DNA]</scope>
    <source>
        <tissue evidence="6">Leaf</tissue>
    </source>
</reference>
<evidence type="ECO:0000313" key="6">
    <source>
        <dbReference type="EMBL" id="KAL1190091.1"/>
    </source>
</evidence>
<evidence type="ECO:0000256" key="4">
    <source>
        <dbReference type="ARBA" id="ARBA00023098"/>
    </source>
</evidence>
<dbReference type="CDD" id="cd05915">
    <property type="entry name" value="ttLC_FACS_like"/>
    <property type="match status" value="1"/>
</dbReference>
<name>A0ABD0Z5W3_CARAN</name>
<protein>
    <submittedName>
        <fullName evidence="6">Acyl-activating enzyme 21</fullName>
    </submittedName>
</protein>
<dbReference type="Gene3D" id="3.40.50.12780">
    <property type="entry name" value="N-terminal domain of ligase-like"/>
    <property type="match status" value="1"/>
</dbReference>
<gene>
    <name evidence="6" type="ORF">V5N11_000837</name>
</gene>
<accession>A0ABD0Z5W3</accession>
<sequence>MEGTIKCSANYVPLSPISFLERAAVIFGGKTSIVYRDIQYTWNQTRDRCVHLASVLSDLGLSRHNVVAALAPNVPALCELHFGVPMAGAVLCVLNTHYDSQMLAMALEKTKPKVFFVDSELLSLAEESLNLIEEKPPIITITENPTERSKYVQYEDFLSSGNPNFKTGTTRRRMRSHRAQFHIGNHIEP</sequence>
<comment type="similarity">
    <text evidence="1">Belongs to the ATP-dependent AMP-binding enzyme family.</text>
</comment>
<dbReference type="GO" id="GO:0006631">
    <property type="term" value="P:fatty acid metabolic process"/>
    <property type="evidence" value="ECO:0007669"/>
    <property type="project" value="UniProtKB-KW"/>
</dbReference>
<keyword evidence="7" id="KW-1185">Reference proteome</keyword>
<dbReference type="InterPro" id="IPR000873">
    <property type="entry name" value="AMP-dep_synth/lig_dom"/>
</dbReference>
<evidence type="ECO:0000256" key="2">
    <source>
        <dbReference type="ARBA" id="ARBA00022598"/>
    </source>
</evidence>
<dbReference type="SUPFAM" id="SSF56801">
    <property type="entry name" value="Acetyl-CoA synthetase-like"/>
    <property type="match status" value="1"/>
</dbReference>